<dbReference type="Gene3D" id="2.60.200.40">
    <property type="match status" value="1"/>
</dbReference>
<keyword evidence="4" id="KW-0472">Membrane</keyword>
<feature type="region of interest" description="Disordered" evidence="3">
    <location>
        <begin position="1"/>
        <end position="25"/>
    </location>
</feature>
<keyword evidence="6" id="KW-0808">Transferase</keyword>
<dbReference type="GO" id="GO:0016301">
    <property type="term" value="F:kinase activity"/>
    <property type="evidence" value="ECO:0007669"/>
    <property type="project" value="UniProtKB-KW"/>
</dbReference>
<dbReference type="InterPro" id="IPR050187">
    <property type="entry name" value="Lipid_Phosphate_FormReg"/>
</dbReference>
<dbReference type="Gene3D" id="3.40.50.10330">
    <property type="entry name" value="Probable inorganic polyphosphate/atp-NAD kinase, domain 1"/>
    <property type="match status" value="1"/>
</dbReference>
<accession>A0ABW6KLQ8</accession>
<dbReference type="EMBL" id="JBIAFJ010000002">
    <property type="protein sequence ID" value="MFE9168726.1"/>
    <property type="molecule type" value="Genomic_DNA"/>
</dbReference>
<name>A0ABW6KLQ8_9ACTN</name>
<evidence type="ECO:0000259" key="5">
    <source>
        <dbReference type="PROSITE" id="PS50146"/>
    </source>
</evidence>
<evidence type="ECO:0000313" key="6">
    <source>
        <dbReference type="EMBL" id="MFE9168726.1"/>
    </source>
</evidence>
<comment type="caution">
    <text evidence="6">The sequence shown here is derived from an EMBL/GenBank/DDBJ whole genome shotgun (WGS) entry which is preliminary data.</text>
</comment>
<proteinExistence type="inferred from homology"/>
<dbReference type="SMART" id="SM00046">
    <property type="entry name" value="DAGKc"/>
    <property type="match status" value="1"/>
</dbReference>
<keyword evidence="6" id="KW-0418">Kinase</keyword>
<evidence type="ECO:0000256" key="1">
    <source>
        <dbReference type="ARBA" id="ARBA00001946"/>
    </source>
</evidence>
<feature type="compositionally biased region" description="Basic residues" evidence="3">
    <location>
        <begin position="482"/>
        <end position="495"/>
    </location>
</feature>
<dbReference type="InterPro" id="IPR016064">
    <property type="entry name" value="NAD/diacylglycerol_kinase_sf"/>
</dbReference>
<dbReference type="PROSITE" id="PS50146">
    <property type="entry name" value="DAGK"/>
    <property type="match status" value="1"/>
</dbReference>
<sequence length="495" mass="51465">MRRSASTAAAGAHRAGDAGSAGKRPAEHRGAHVAWARLALLALLAAVLLPLAAAGVKSVFWLLAGVAGLALTVAALWWTLAHARVVRAVGLLLAVMSPLAVLALYAANGLLAPACLSLGLLALAVAAARIAVTPTGGVAARACKPRPAEAPRHPWILMNPRSGGGKVDRFGLVGKAEAAGADVVLLDPGRHQDVAELARRAVDDGADLLAVAGGDGTQALVAEVAVRYDLPFLVIPAGTRNHFALDLGLDRDDPALALEALTDGVEVRVDLGYAADRVFVNNASFGTYAAVVRDPAYRDEKLRTTLQVLPGLLTGPTAPRLRMRAGRFRADGLQALLVSNNPYRRAVDSLHPGRRERLDSGRLGALCVRVDNSAQAAGLLRGPHSSGVIRLTAPEVVVEADAATLPAGVDGESVLLSAPVVCRIAPGALRVRLPRRHTRTPTSRPPADWPRVLRLALSGAGRPGEDRVGTVAGVSAVSERRGARRTHGPRRPRGG</sequence>
<dbReference type="SUPFAM" id="SSF111331">
    <property type="entry name" value="NAD kinase/diacylglycerol kinase-like"/>
    <property type="match status" value="1"/>
</dbReference>
<feature type="transmembrane region" description="Helical" evidence="4">
    <location>
        <begin position="59"/>
        <end position="78"/>
    </location>
</feature>
<feature type="transmembrane region" description="Helical" evidence="4">
    <location>
        <begin position="85"/>
        <end position="105"/>
    </location>
</feature>
<dbReference type="Pfam" id="PF00781">
    <property type="entry name" value="DAGK_cat"/>
    <property type="match status" value="1"/>
</dbReference>
<reference evidence="6 7" key="1">
    <citation type="submission" date="2024-10" db="EMBL/GenBank/DDBJ databases">
        <title>The Natural Products Discovery Center: Release of the First 8490 Sequenced Strains for Exploring Actinobacteria Biosynthetic Diversity.</title>
        <authorList>
            <person name="Kalkreuter E."/>
            <person name="Kautsar S.A."/>
            <person name="Yang D."/>
            <person name="Bader C.D."/>
            <person name="Teijaro C.N."/>
            <person name="Fluegel L."/>
            <person name="Davis C.M."/>
            <person name="Simpson J.R."/>
            <person name="Lauterbach L."/>
            <person name="Steele A.D."/>
            <person name="Gui C."/>
            <person name="Meng S."/>
            <person name="Li G."/>
            <person name="Viehrig K."/>
            <person name="Ye F."/>
            <person name="Su P."/>
            <person name="Kiefer A.F."/>
            <person name="Nichols A."/>
            <person name="Cepeda A.J."/>
            <person name="Yan W."/>
            <person name="Fan B."/>
            <person name="Jiang Y."/>
            <person name="Adhikari A."/>
            <person name="Zheng C.-J."/>
            <person name="Schuster L."/>
            <person name="Cowan T.M."/>
            <person name="Smanski M.J."/>
            <person name="Chevrette M.G."/>
            <person name="De Carvalho L.P.S."/>
            <person name="Shen B."/>
        </authorList>
    </citation>
    <scope>NUCLEOTIDE SEQUENCE [LARGE SCALE GENOMIC DNA]</scope>
    <source>
        <strain evidence="6 7">NPDC007147</strain>
    </source>
</reference>
<evidence type="ECO:0000256" key="4">
    <source>
        <dbReference type="SAM" id="Phobius"/>
    </source>
</evidence>
<dbReference type="InterPro" id="IPR017438">
    <property type="entry name" value="ATP-NAD_kinase_N"/>
</dbReference>
<comment type="similarity">
    <text evidence="2">Belongs to the diacylglycerol/lipid kinase family.</text>
</comment>
<organism evidence="6 7">
    <name type="scientific">Streptomyces kebangsaanensis</name>
    <dbReference type="NCBI Taxonomy" id="864058"/>
    <lineage>
        <taxon>Bacteria</taxon>
        <taxon>Bacillati</taxon>
        <taxon>Actinomycetota</taxon>
        <taxon>Actinomycetes</taxon>
        <taxon>Kitasatosporales</taxon>
        <taxon>Streptomycetaceae</taxon>
        <taxon>Streptomyces</taxon>
    </lineage>
</organism>
<comment type="cofactor">
    <cofactor evidence="1">
        <name>Mg(2+)</name>
        <dbReference type="ChEBI" id="CHEBI:18420"/>
    </cofactor>
</comment>
<dbReference type="Proteomes" id="UP001601197">
    <property type="component" value="Unassembled WGS sequence"/>
</dbReference>
<feature type="region of interest" description="Disordered" evidence="3">
    <location>
        <begin position="460"/>
        <end position="495"/>
    </location>
</feature>
<dbReference type="InterPro" id="IPR001206">
    <property type="entry name" value="Diacylglycerol_kinase_cat_dom"/>
</dbReference>
<keyword evidence="7" id="KW-1185">Reference proteome</keyword>
<feature type="compositionally biased region" description="Low complexity" evidence="3">
    <location>
        <begin position="1"/>
        <end position="22"/>
    </location>
</feature>
<evidence type="ECO:0000313" key="7">
    <source>
        <dbReference type="Proteomes" id="UP001601197"/>
    </source>
</evidence>
<dbReference type="EC" id="2.7.1.-" evidence="6"/>
<keyword evidence="4" id="KW-1133">Transmembrane helix</keyword>
<protein>
    <submittedName>
        <fullName evidence="6">Diacylglycerol/lipid kinase family protein</fullName>
        <ecNumber evidence="6">2.7.1.-</ecNumber>
    </submittedName>
</protein>
<dbReference type="RefSeq" id="WP_388343045.1">
    <property type="nucleotide sequence ID" value="NZ_JBIAFJ010000002.1"/>
</dbReference>
<keyword evidence="4" id="KW-0812">Transmembrane</keyword>
<dbReference type="PANTHER" id="PTHR12358">
    <property type="entry name" value="SPHINGOSINE KINASE"/>
    <property type="match status" value="1"/>
</dbReference>
<evidence type="ECO:0000256" key="2">
    <source>
        <dbReference type="ARBA" id="ARBA00005983"/>
    </source>
</evidence>
<feature type="transmembrane region" description="Helical" evidence="4">
    <location>
        <begin position="34"/>
        <end position="53"/>
    </location>
</feature>
<gene>
    <name evidence="6" type="ORF">ACFYNZ_04215</name>
</gene>
<evidence type="ECO:0000256" key="3">
    <source>
        <dbReference type="SAM" id="MobiDB-lite"/>
    </source>
</evidence>
<dbReference type="PANTHER" id="PTHR12358:SF54">
    <property type="entry name" value="SPHINGOSINE KINASE RELATED PROTEIN"/>
    <property type="match status" value="1"/>
</dbReference>
<feature type="domain" description="DAGKc" evidence="5">
    <location>
        <begin position="149"/>
        <end position="278"/>
    </location>
</feature>